<dbReference type="GO" id="GO:0016020">
    <property type="term" value="C:membrane"/>
    <property type="evidence" value="ECO:0007669"/>
    <property type="project" value="UniProtKB-SubCell"/>
</dbReference>
<sequence length="368" mass="39700">MNPRDENHSMPSVKRIVLLLLWGGLAALGYAVLHLSFIPVAWAAIVAFVTWPAYLRLRLLLRGNAAASALLMTLLLTCALVFPMLSLIVPLTTELTAAYQSIANYFANGPHQLPEWVARIPWLGESLQELMNQTTGDPAAVRAQLTQWAEQWMDEVGQFVGGVGRNAAKLGFALVTLFFLYRDGESIVNQGRRALWPFLGERLETYLVAVGGMTRSVVYGLVLTALVQGALAGLGYWAAGVQAPLLLAAFTALIALIPFGTPFVWGSIGGWLLLTGDTVAGVGLLLWGALVVSWVDNLIRPLVISSAARIPFLLVMFGVLGGLAAFGLIGLFLGPVILAVLMALWREWQEEQASTRTATRCPPGVPLE</sequence>
<dbReference type="AlphaFoldDB" id="A0A158J5F6"/>
<dbReference type="PANTHER" id="PTHR21716">
    <property type="entry name" value="TRANSMEMBRANE PROTEIN"/>
    <property type="match status" value="1"/>
</dbReference>
<comment type="subcellular location">
    <subcellularLocation>
        <location evidence="1">Membrane</location>
        <topology evidence="1">Multi-pass membrane protein</topology>
    </subcellularLocation>
</comment>
<dbReference type="EMBL" id="FCNW02000060">
    <property type="protein sequence ID" value="SAL64066.1"/>
    <property type="molecule type" value="Genomic_DNA"/>
</dbReference>
<dbReference type="InterPro" id="IPR002549">
    <property type="entry name" value="AI-2E-like"/>
</dbReference>
<feature type="transmembrane region" description="Helical" evidence="6">
    <location>
        <begin position="271"/>
        <end position="292"/>
    </location>
</feature>
<gene>
    <name evidence="7" type="ORF">AWB65_05993</name>
</gene>
<evidence type="ECO:0000313" key="8">
    <source>
        <dbReference type="Proteomes" id="UP000054977"/>
    </source>
</evidence>
<comment type="similarity">
    <text evidence="2">Belongs to the autoinducer-2 exporter (AI-2E) (TC 2.A.86) family.</text>
</comment>
<feature type="transmembrane region" description="Helical" evidence="6">
    <location>
        <begin position="12"/>
        <end position="33"/>
    </location>
</feature>
<keyword evidence="5 6" id="KW-0472">Membrane</keyword>
<proteinExistence type="inferred from homology"/>
<name>A0A158J5F6_9BURK</name>
<evidence type="ECO:0000256" key="5">
    <source>
        <dbReference type="ARBA" id="ARBA00023136"/>
    </source>
</evidence>
<comment type="caution">
    <text evidence="7">The sequence shown here is derived from an EMBL/GenBank/DDBJ whole genome shotgun (WGS) entry which is preliminary data.</text>
</comment>
<evidence type="ECO:0000256" key="1">
    <source>
        <dbReference type="ARBA" id="ARBA00004141"/>
    </source>
</evidence>
<feature type="transmembrane region" description="Helical" evidence="6">
    <location>
        <begin position="39"/>
        <end position="57"/>
    </location>
</feature>
<evidence type="ECO:0000256" key="3">
    <source>
        <dbReference type="ARBA" id="ARBA00022692"/>
    </source>
</evidence>
<dbReference type="Pfam" id="PF01594">
    <property type="entry name" value="AI-2E_transport"/>
    <property type="match status" value="1"/>
</dbReference>
<protein>
    <submittedName>
        <fullName evidence="7">Membrane protein</fullName>
    </submittedName>
</protein>
<evidence type="ECO:0000313" key="7">
    <source>
        <dbReference type="EMBL" id="SAL64066.1"/>
    </source>
</evidence>
<evidence type="ECO:0000256" key="6">
    <source>
        <dbReference type="SAM" id="Phobius"/>
    </source>
</evidence>
<feature type="transmembrane region" description="Helical" evidence="6">
    <location>
        <begin position="312"/>
        <end position="345"/>
    </location>
</feature>
<dbReference type="Proteomes" id="UP000054977">
    <property type="component" value="Unassembled WGS sequence"/>
</dbReference>
<evidence type="ECO:0000256" key="2">
    <source>
        <dbReference type="ARBA" id="ARBA00009773"/>
    </source>
</evidence>
<feature type="transmembrane region" description="Helical" evidence="6">
    <location>
        <begin position="245"/>
        <end position="265"/>
    </location>
</feature>
<accession>A0A158J5F6</accession>
<dbReference type="PANTHER" id="PTHR21716:SF4">
    <property type="entry name" value="TRANSMEMBRANE PROTEIN 245"/>
    <property type="match status" value="1"/>
</dbReference>
<keyword evidence="8" id="KW-1185">Reference proteome</keyword>
<evidence type="ECO:0000256" key="4">
    <source>
        <dbReference type="ARBA" id="ARBA00022989"/>
    </source>
</evidence>
<keyword evidence="4 6" id="KW-1133">Transmembrane helix</keyword>
<organism evidence="7 8">
    <name type="scientific">Caballeronia humi</name>
    <dbReference type="NCBI Taxonomy" id="326474"/>
    <lineage>
        <taxon>Bacteria</taxon>
        <taxon>Pseudomonadati</taxon>
        <taxon>Pseudomonadota</taxon>
        <taxon>Betaproteobacteria</taxon>
        <taxon>Burkholderiales</taxon>
        <taxon>Burkholderiaceae</taxon>
        <taxon>Caballeronia</taxon>
    </lineage>
</organism>
<feature type="transmembrane region" description="Helical" evidence="6">
    <location>
        <begin position="69"/>
        <end position="89"/>
    </location>
</feature>
<reference evidence="7" key="1">
    <citation type="submission" date="2016-01" db="EMBL/GenBank/DDBJ databases">
        <authorList>
            <person name="Peeters C."/>
        </authorList>
    </citation>
    <scope>NUCLEOTIDE SEQUENCE [LARGE SCALE GENOMIC DNA]</scope>
    <source>
        <strain evidence="7">LMG 22934</strain>
    </source>
</reference>
<feature type="transmembrane region" description="Helical" evidence="6">
    <location>
        <begin position="217"/>
        <end position="238"/>
    </location>
</feature>
<keyword evidence="3 6" id="KW-0812">Transmembrane</keyword>